<dbReference type="GO" id="GO:0042803">
    <property type="term" value="F:protein homodimerization activity"/>
    <property type="evidence" value="ECO:0007669"/>
    <property type="project" value="UniProtKB-ARBA"/>
</dbReference>
<dbReference type="InterPro" id="IPR014729">
    <property type="entry name" value="Rossmann-like_a/b/a_fold"/>
</dbReference>
<dbReference type="InterPro" id="IPR036986">
    <property type="entry name" value="S4_RNA-bd_sf"/>
</dbReference>
<feature type="binding site" evidence="11">
    <location>
        <position position="37"/>
    </location>
    <ligand>
        <name>L-tyrosine</name>
        <dbReference type="ChEBI" id="CHEBI:58315"/>
    </ligand>
</feature>
<dbReference type="Gene3D" id="1.10.240.10">
    <property type="entry name" value="Tyrosyl-Transfer RNA Synthetase"/>
    <property type="match status" value="1"/>
</dbReference>
<evidence type="ECO:0000256" key="10">
    <source>
        <dbReference type="ARBA" id="ARBA00060965"/>
    </source>
</evidence>
<feature type="binding site" evidence="11">
    <location>
        <position position="174"/>
    </location>
    <ligand>
        <name>L-tyrosine</name>
        <dbReference type="ChEBI" id="CHEBI:58315"/>
    </ligand>
</feature>
<dbReference type="PANTHER" id="PTHR11766:SF0">
    <property type="entry name" value="TYROSINE--TRNA LIGASE, MITOCHONDRIAL"/>
    <property type="match status" value="1"/>
</dbReference>
<dbReference type="Pfam" id="PF22421">
    <property type="entry name" value="SYY_C-terminal"/>
    <property type="match status" value="1"/>
</dbReference>
<feature type="short sequence motif" description="'KMSKS' region" evidence="11">
    <location>
        <begin position="234"/>
        <end position="238"/>
    </location>
</feature>
<accession>A0A840AET5</accession>
<dbReference type="PRINTS" id="PR01040">
    <property type="entry name" value="TRNASYNTHTYR"/>
</dbReference>
<comment type="subcellular location">
    <subcellularLocation>
        <location evidence="1 11">Cytoplasm</location>
    </subcellularLocation>
</comment>
<dbReference type="InterPro" id="IPR054608">
    <property type="entry name" value="SYY-like_C"/>
</dbReference>
<dbReference type="InterPro" id="IPR002307">
    <property type="entry name" value="Tyr-tRNA-ligase"/>
</dbReference>
<dbReference type="FunFam" id="3.40.50.620:FF:000008">
    <property type="entry name" value="Tyrosine--tRNA ligase"/>
    <property type="match status" value="1"/>
</dbReference>
<evidence type="ECO:0000256" key="9">
    <source>
        <dbReference type="ARBA" id="ARBA00048248"/>
    </source>
</evidence>
<dbReference type="GO" id="GO:0004831">
    <property type="term" value="F:tyrosine-tRNA ligase activity"/>
    <property type="evidence" value="ECO:0007669"/>
    <property type="project" value="UniProtKB-UniRule"/>
</dbReference>
<comment type="subunit">
    <text evidence="11">Homodimer.</text>
</comment>
<dbReference type="GO" id="GO:0003723">
    <property type="term" value="F:RNA binding"/>
    <property type="evidence" value="ECO:0007669"/>
    <property type="project" value="UniProtKB-KW"/>
</dbReference>
<dbReference type="EC" id="6.1.1.1" evidence="11"/>
<feature type="short sequence motif" description="'HIGH' region" evidence="11">
    <location>
        <begin position="42"/>
        <end position="51"/>
    </location>
</feature>
<dbReference type="CDD" id="cd00805">
    <property type="entry name" value="TyrRS_core"/>
    <property type="match status" value="1"/>
</dbReference>
<dbReference type="InterPro" id="IPR024107">
    <property type="entry name" value="Tyr-tRNA-ligase_bac_1"/>
</dbReference>
<evidence type="ECO:0000313" key="15">
    <source>
        <dbReference type="Proteomes" id="UP000553193"/>
    </source>
</evidence>
<dbReference type="RefSeq" id="WP_184383710.1">
    <property type="nucleotide sequence ID" value="NZ_JACIDJ010000003.1"/>
</dbReference>
<comment type="function">
    <text evidence="11">Catalyzes the attachment of tyrosine to tRNA(Tyr) in a two-step reaction: tyrosine is first activated by ATP to form Tyr-AMP and then transferred to the acceptor end of tRNA(Tyr).</text>
</comment>
<name>A0A840AET5_9PROT</name>
<dbReference type="SUPFAM" id="SSF55174">
    <property type="entry name" value="Alpha-L RNA-binding motif"/>
    <property type="match status" value="1"/>
</dbReference>
<dbReference type="SUPFAM" id="SSF52374">
    <property type="entry name" value="Nucleotidylyl transferase"/>
    <property type="match status" value="1"/>
</dbReference>
<gene>
    <name evidence="11" type="primary">tyrS</name>
    <name evidence="14" type="ORF">GGQ83_002048</name>
</gene>
<keyword evidence="5 11" id="KW-0067">ATP-binding</keyword>
<comment type="similarity">
    <text evidence="10 11">Belongs to the class-I aminoacyl-tRNA synthetase family. TyrS type 1 subfamily.</text>
</comment>
<evidence type="ECO:0000256" key="8">
    <source>
        <dbReference type="ARBA" id="ARBA00023146"/>
    </source>
</evidence>
<dbReference type="Proteomes" id="UP000553193">
    <property type="component" value="Unassembled WGS sequence"/>
</dbReference>
<keyword evidence="7 11" id="KW-0648">Protein biosynthesis</keyword>
<dbReference type="GO" id="GO:0006437">
    <property type="term" value="P:tyrosyl-tRNA aminoacylation"/>
    <property type="evidence" value="ECO:0007669"/>
    <property type="project" value="UniProtKB-UniRule"/>
</dbReference>
<dbReference type="FunFam" id="1.10.240.10:FF:000001">
    <property type="entry name" value="Tyrosine--tRNA ligase"/>
    <property type="match status" value="1"/>
</dbReference>
<organism evidence="14 15">
    <name type="scientific">Roseococcus suduntuyensis</name>
    <dbReference type="NCBI Taxonomy" id="455361"/>
    <lineage>
        <taxon>Bacteria</taxon>
        <taxon>Pseudomonadati</taxon>
        <taxon>Pseudomonadota</taxon>
        <taxon>Alphaproteobacteria</taxon>
        <taxon>Acetobacterales</taxon>
        <taxon>Roseomonadaceae</taxon>
        <taxon>Roseococcus</taxon>
    </lineage>
</organism>
<reference evidence="14 15" key="1">
    <citation type="submission" date="2020-08" db="EMBL/GenBank/DDBJ databases">
        <title>Genomic Encyclopedia of Type Strains, Phase IV (KMG-IV): sequencing the most valuable type-strain genomes for metagenomic binning, comparative biology and taxonomic classification.</title>
        <authorList>
            <person name="Goeker M."/>
        </authorList>
    </citation>
    <scope>NUCLEOTIDE SEQUENCE [LARGE SCALE GENOMIC DNA]</scope>
    <source>
        <strain evidence="14 15">DSM 19979</strain>
    </source>
</reference>
<dbReference type="HAMAP" id="MF_02006">
    <property type="entry name" value="Tyr_tRNA_synth_type1"/>
    <property type="match status" value="1"/>
</dbReference>
<evidence type="ECO:0000259" key="13">
    <source>
        <dbReference type="Pfam" id="PF22421"/>
    </source>
</evidence>
<dbReference type="PROSITE" id="PS50889">
    <property type="entry name" value="S4"/>
    <property type="match status" value="1"/>
</dbReference>
<dbReference type="NCBIfam" id="TIGR00234">
    <property type="entry name" value="tyrS"/>
    <property type="match status" value="1"/>
</dbReference>
<comment type="catalytic activity">
    <reaction evidence="9 11">
        <text>tRNA(Tyr) + L-tyrosine + ATP = L-tyrosyl-tRNA(Tyr) + AMP + diphosphate + H(+)</text>
        <dbReference type="Rhea" id="RHEA:10220"/>
        <dbReference type="Rhea" id="RHEA-COMP:9706"/>
        <dbReference type="Rhea" id="RHEA-COMP:9707"/>
        <dbReference type="ChEBI" id="CHEBI:15378"/>
        <dbReference type="ChEBI" id="CHEBI:30616"/>
        <dbReference type="ChEBI" id="CHEBI:33019"/>
        <dbReference type="ChEBI" id="CHEBI:58315"/>
        <dbReference type="ChEBI" id="CHEBI:78442"/>
        <dbReference type="ChEBI" id="CHEBI:78536"/>
        <dbReference type="ChEBI" id="CHEBI:456215"/>
        <dbReference type="EC" id="6.1.1.1"/>
    </reaction>
</comment>
<dbReference type="Pfam" id="PF00579">
    <property type="entry name" value="tRNA-synt_1b"/>
    <property type="match status" value="1"/>
</dbReference>
<feature type="binding site" evidence="11">
    <location>
        <position position="178"/>
    </location>
    <ligand>
        <name>L-tyrosine</name>
        <dbReference type="ChEBI" id="CHEBI:58315"/>
    </ligand>
</feature>
<keyword evidence="4 11" id="KW-0547">Nucleotide-binding</keyword>
<evidence type="ECO:0000256" key="1">
    <source>
        <dbReference type="ARBA" id="ARBA00004496"/>
    </source>
</evidence>
<dbReference type="Gene3D" id="3.10.290.10">
    <property type="entry name" value="RNA-binding S4 domain"/>
    <property type="match status" value="1"/>
</dbReference>
<evidence type="ECO:0000256" key="12">
    <source>
        <dbReference type="PROSITE-ProRule" id="PRU00182"/>
    </source>
</evidence>
<feature type="binding site" evidence="11">
    <location>
        <position position="237"/>
    </location>
    <ligand>
        <name>ATP</name>
        <dbReference type="ChEBI" id="CHEBI:30616"/>
    </ligand>
</feature>
<dbReference type="CDD" id="cd00165">
    <property type="entry name" value="S4"/>
    <property type="match status" value="1"/>
</dbReference>
<dbReference type="InterPro" id="IPR002305">
    <property type="entry name" value="aa-tRNA-synth_Ic"/>
</dbReference>
<dbReference type="PANTHER" id="PTHR11766">
    <property type="entry name" value="TYROSYL-TRNA SYNTHETASE"/>
    <property type="match status" value="1"/>
</dbReference>
<dbReference type="GO" id="GO:0005829">
    <property type="term" value="C:cytosol"/>
    <property type="evidence" value="ECO:0007669"/>
    <property type="project" value="TreeGrafter"/>
</dbReference>
<comment type="caution">
    <text evidence="14">The sequence shown here is derived from an EMBL/GenBank/DDBJ whole genome shotgun (WGS) entry which is preliminary data.</text>
</comment>
<sequence length="409" mass="44682">MSSADFLHVLRERGFIHQVTDEVALQARLNAGPIAGYIGYDCTADSLHVGHLVQIMMLRWLGTTGNRPVVLMGGGTTKIGDPSGRDETRQILTEAQIEANKAGIRKTFDAILDFGDGPGKAMMLDNAEWLDQLRYIPFLREVGRHFSVNRMLTMDSVRLRLERDQPLTFIEFNYMLLQSYDFMELRRRHGVVLQMGGSDQWGNIVMGADLIRRMDQAEAFGLTTPLITTASGAKMGKTAAGAVWTNPERLSAYDYWQFWRNAEDADVGKFLALFTELPMDEVRRLGALQGAEVNDAKKILATEATAILHGRQAAELAAETARRAFEEGAAAETLPSITATLPAALADLLVSAGLVASKGEARRLVAQNGVRLNDAPVNDAAMTVTEGDLRDGAAKLSAGKKKHVLVRAA</sequence>
<dbReference type="InterPro" id="IPR024088">
    <property type="entry name" value="Tyr-tRNA-ligase_bac-type"/>
</dbReference>
<feature type="domain" description="Tyrosine--tRNA ligase SYY-like C-terminal" evidence="13">
    <location>
        <begin position="331"/>
        <end position="406"/>
    </location>
</feature>
<keyword evidence="6 12" id="KW-0694">RNA-binding</keyword>
<dbReference type="AlphaFoldDB" id="A0A840AET5"/>
<proteinExistence type="inferred from homology"/>
<evidence type="ECO:0000256" key="2">
    <source>
        <dbReference type="ARBA" id="ARBA00022490"/>
    </source>
</evidence>
<dbReference type="EMBL" id="JACIDJ010000003">
    <property type="protein sequence ID" value="MBB3898605.1"/>
    <property type="molecule type" value="Genomic_DNA"/>
</dbReference>
<keyword evidence="8 11" id="KW-0030">Aminoacyl-tRNA synthetase</keyword>
<evidence type="ECO:0000313" key="14">
    <source>
        <dbReference type="EMBL" id="MBB3898605.1"/>
    </source>
</evidence>
<dbReference type="Gene3D" id="3.40.50.620">
    <property type="entry name" value="HUPs"/>
    <property type="match status" value="1"/>
</dbReference>
<evidence type="ECO:0000256" key="3">
    <source>
        <dbReference type="ARBA" id="ARBA00022598"/>
    </source>
</evidence>
<evidence type="ECO:0000256" key="5">
    <source>
        <dbReference type="ARBA" id="ARBA00022840"/>
    </source>
</evidence>
<evidence type="ECO:0000256" key="4">
    <source>
        <dbReference type="ARBA" id="ARBA00022741"/>
    </source>
</evidence>
<evidence type="ECO:0000256" key="6">
    <source>
        <dbReference type="ARBA" id="ARBA00022884"/>
    </source>
</evidence>
<evidence type="ECO:0000256" key="11">
    <source>
        <dbReference type="HAMAP-Rule" id="MF_02006"/>
    </source>
</evidence>
<keyword evidence="15" id="KW-1185">Reference proteome</keyword>
<keyword evidence="2 11" id="KW-0963">Cytoplasm</keyword>
<protein>
    <recommendedName>
        <fullName evidence="11">Tyrosine--tRNA ligase</fullName>
        <ecNumber evidence="11">6.1.1.1</ecNumber>
    </recommendedName>
    <alternativeName>
        <fullName evidence="11">Tyrosyl-tRNA synthetase</fullName>
        <shortName evidence="11">TyrRS</shortName>
    </alternativeName>
</protein>
<keyword evidence="3 11" id="KW-0436">Ligase</keyword>
<dbReference type="GO" id="GO:0005524">
    <property type="term" value="F:ATP binding"/>
    <property type="evidence" value="ECO:0007669"/>
    <property type="project" value="UniProtKB-UniRule"/>
</dbReference>
<evidence type="ECO:0000256" key="7">
    <source>
        <dbReference type="ARBA" id="ARBA00022917"/>
    </source>
</evidence>